<sequence>MDSLKAALSRLGKAVDRLEHAALAREERIARRDGELTRALDTARAERATAQATAEAVSQRLEVAIARLEQVLEN</sequence>
<name>A0A3S0V104_9PROT</name>
<evidence type="ECO:0008006" key="4">
    <source>
        <dbReference type="Google" id="ProtNLM"/>
    </source>
</evidence>
<keyword evidence="3" id="KW-1185">Reference proteome</keyword>
<organism evidence="2 3">
    <name type="scientific">Azospirillum doebereinerae</name>
    <dbReference type="NCBI Taxonomy" id="92933"/>
    <lineage>
        <taxon>Bacteria</taxon>
        <taxon>Pseudomonadati</taxon>
        <taxon>Pseudomonadota</taxon>
        <taxon>Alphaproteobacteria</taxon>
        <taxon>Rhodospirillales</taxon>
        <taxon>Azospirillaceae</taxon>
        <taxon>Azospirillum</taxon>
    </lineage>
</organism>
<protein>
    <recommendedName>
        <fullName evidence="4">DUF4164 family protein</fullName>
    </recommendedName>
</protein>
<dbReference type="RefSeq" id="WP_126999081.1">
    <property type="nucleotide sequence ID" value="NZ_JBNPXW010000002.1"/>
</dbReference>
<reference evidence="2 3" key="1">
    <citation type="submission" date="2018-12" db="EMBL/GenBank/DDBJ databases">
        <authorList>
            <person name="Yang Y."/>
        </authorList>
    </citation>
    <scope>NUCLEOTIDE SEQUENCE [LARGE SCALE GENOMIC DNA]</scope>
    <source>
        <strain evidence="2 3">GSF71</strain>
    </source>
</reference>
<dbReference type="EMBL" id="RZIJ01000010">
    <property type="protein sequence ID" value="RUQ70230.1"/>
    <property type="molecule type" value="Genomic_DNA"/>
</dbReference>
<proteinExistence type="predicted"/>
<gene>
    <name evidence="2" type="ORF">EJ913_14640</name>
</gene>
<accession>A0A3S0V104</accession>
<keyword evidence="1" id="KW-0175">Coiled coil</keyword>
<dbReference type="Proteomes" id="UP000280346">
    <property type="component" value="Unassembled WGS sequence"/>
</dbReference>
<dbReference type="AlphaFoldDB" id="A0A3S0V104"/>
<evidence type="ECO:0000313" key="2">
    <source>
        <dbReference type="EMBL" id="RUQ70230.1"/>
    </source>
</evidence>
<evidence type="ECO:0000313" key="3">
    <source>
        <dbReference type="Proteomes" id="UP000280346"/>
    </source>
</evidence>
<feature type="coiled-coil region" evidence="1">
    <location>
        <begin position="1"/>
        <end position="74"/>
    </location>
</feature>
<evidence type="ECO:0000256" key="1">
    <source>
        <dbReference type="SAM" id="Coils"/>
    </source>
</evidence>
<comment type="caution">
    <text evidence="2">The sequence shown here is derived from an EMBL/GenBank/DDBJ whole genome shotgun (WGS) entry which is preliminary data.</text>
</comment>